<dbReference type="Proteomes" id="UP000663292">
    <property type="component" value="Chromosome"/>
</dbReference>
<sequence length="128" mass="14682">MTTDPSFEIPARPQRRYPYDSGVEYEGETVFHLRPAAGRSERELRRLVEAVLDGETYTYGDWLDLPLPLYLVHDEHTGDVFRVVVRDQTVELHVLPATESAGLRAFYEALTDRSDGEWTVELTVEQAQ</sequence>
<dbReference type="RefSeq" id="WP_229121024.1">
    <property type="nucleotide sequence ID" value="NZ_CP064791.1"/>
</dbReference>
<evidence type="ECO:0000313" key="1">
    <source>
        <dbReference type="EMBL" id="QSG15770.1"/>
    </source>
</evidence>
<dbReference type="GeneID" id="68858890"/>
<reference evidence="1 2" key="1">
    <citation type="submission" date="2020-11" db="EMBL/GenBank/DDBJ databases">
        <title>Carbohydrate-dependent, anaerobic sulfur respiration: A novel catabolism in halophilic archaea.</title>
        <authorList>
            <person name="Sorokin D.Y."/>
            <person name="Messina E."/>
            <person name="Smedile F."/>
            <person name="La Cono V."/>
            <person name="Hallsworth J.E."/>
            <person name="Yakimov M.M."/>
        </authorList>
    </citation>
    <scope>NUCLEOTIDE SEQUENCE [LARGE SCALE GENOMIC DNA]</scope>
    <source>
        <strain evidence="1 2">HSR-Est</strain>
    </source>
</reference>
<organism evidence="1 2">
    <name type="scientific">Halapricum desulfuricans</name>
    <dbReference type="NCBI Taxonomy" id="2841257"/>
    <lineage>
        <taxon>Archaea</taxon>
        <taxon>Methanobacteriati</taxon>
        <taxon>Methanobacteriota</taxon>
        <taxon>Stenosarchaea group</taxon>
        <taxon>Halobacteria</taxon>
        <taxon>Halobacteriales</taxon>
        <taxon>Haloarculaceae</taxon>
        <taxon>Halapricum</taxon>
    </lineage>
</organism>
<proteinExistence type="predicted"/>
<keyword evidence="2" id="KW-1185">Reference proteome</keyword>
<gene>
    <name evidence="1" type="ORF">HSEST_2256</name>
</gene>
<evidence type="ECO:0000313" key="2">
    <source>
        <dbReference type="Proteomes" id="UP000663292"/>
    </source>
</evidence>
<dbReference type="AlphaFoldDB" id="A0A897NMM0"/>
<accession>A0A897NMM0</accession>
<name>A0A897NMM0_9EURY</name>
<dbReference type="EMBL" id="CP064791">
    <property type="protein sequence ID" value="QSG15770.1"/>
    <property type="molecule type" value="Genomic_DNA"/>
</dbReference>
<protein>
    <submittedName>
        <fullName evidence="1">Uncharacterized protein</fullName>
    </submittedName>
</protein>